<evidence type="ECO:0000313" key="2">
    <source>
        <dbReference type="Proteomes" id="UP001642409"/>
    </source>
</evidence>
<reference evidence="1 2" key="1">
    <citation type="submission" date="2024-07" db="EMBL/GenBank/DDBJ databases">
        <authorList>
            <person name="Akdeniz Z."/>
        </authorList>
    </citation>
    <scope>NUCLEOTIDE SEQUENCE [LARGE SCALE GENOMIC DNA]</scope>
</reference>
<protein>
    <submittedName>
        <fullName evidence="1">Hypothetical_protein</fullName>
    </submittedName>
</protein>
<evidence type="ECO:0000313" key="1">
    <source>
        <dbReference type="EMBL" id="CAL5994080.1"/>
    </source>
</evidence>
<keyword evidence="2" id="KW-1185">Reference proteome</keyword>
<comment type="caution">
    <text evidence="1">The sequence shown here is derived from an EMBL/GenBank/DDBJ whole genome shotgun (WGS) entry which is preliminary data.</text>
</comment>
<proteinExistence type="predicted"/>
<dbReference type="EMBL" id="CAXDID020000031">
    <property type="protein sequence ID" value="CAL5994080.1"/>
    <property type="molecule type" value="Genomic_DNA"/>
</dbReference>
<name>A0ABP1HJR9_9EUKA</name>
<sequence>MCFQQQLSSSSQQFSKFGLIGYSEGNVSIQQSSVTFIVQALQLYAFGIIGQTQLGIGCILEVMNTTITVNTIIYSNTSQGQVAAIVGRNRFVETSYIQHVVINNSNISSANDTGGIIRSSYGFYNYAKYGIYMFQDVSVQNTNISADNISAGGFLGYSTCHNIYVSNSNIQSLNVQSNTQYSLIFAPYSACSTYIDTSFSTGENYINGILQQNCDNWINSLSSTGC</sequence>
<gene>
    <name evidence="1" type="ORF">HINF_LOCUS13376</name>
</gene>
<accession>A0ABP1HJR9</accession>
<organism evidence="1 2">
    <name type="scientific">Hexamita inflata</name>
    <dbReference type="NCBI Taxonomy" id="28002"/>
    <lineage>
        <taxon>Eukaryota</taxon>
        <taxon>Metamonada</taxon>
        <taxon>Diplomonadida</taxon>
        <taxon>Hexamitidae</taxon>
        <taxon>Hexamitinae</taxon>
        <taxon>Hexamita</taxon>
    </lineage>
</organism>
<dbReference type="Proteomes" id="UP001642409">
    <property type="component" value="Unassembled WGS sequence"/>
</dbReference>